<evidence type="ECO:0000256" key="1">
    <source>
        <dbReference type="PROSITE-ProRule" id="PRU00285"/>
    </source>
</evidence>
<dbReference type="Proteomes" id="UP000318017">
    <property type="component" value="Chromosome"/>
</dbReference>
<accession>A0A518GG54</accession>
<dbReference type="Pfam" id="PF00011">
    <property type="entry name" value="HSP20"/>
    <property type="match status" value="1"/>
</dbReference>
<keyword evidence="5" id="KW-1185">Reference proteome</keyword>
<name>A0A518GG54_9BACT</name>
<dbReference type="InterPro" id="IPR002068">
    <property type="entry name" value="A-crystallin/Hsp20_dom"/>
</dbReference>
<dbReference type="InterPro" id="IPR008978">
    <property type="entry name" value="HSP20-like_chaperone"/>
</dbReference>
<dbReference type="PANTHER" id="PTHR11527">
    <property type="entry name" value="HEAT-SHOCK PROTEIN 20 FAMILY MEMBER"/>
    <property type="match status" value="1"/>
</dbReference>
<sequence length="146" mass="15958">MTRTSLNGLEGLSHDMERVFDSLLGRTVGTVLRPDGAAPKFSPALDVAETDASFEVIVDLPGVDPDGVTVEMQEGKLMVSGERPVPESEKGFHRMERPAGKFCRMLALPNDVDVDNIEARYELGVLSVTIPKLAKVQPKKIEIRRG</sequence>
<gene>
    <name evidence="4" type="primary">hspA</name>
    <name evidence="4" type="ORF">Q31a_59520</name>
</gene>
<dbReference type="CDD" id="cd06464">
    <property type="entry name" value="ACD_sHsps-like"/>
    <property type="match status" value="1"/>
</dbReference>
<dbReference type="OrthoDB" id="288864at2"/>
<protein>
    <submittedName>
        <fullName evidence="4">Spore protein SP21</fullName>
    </submittedName>
</protein>
<dbReference type="InterPro" id="IPR031107">
    <property type="entry name" value="Small_HSP"/>
</dbReference>
<evidence type="ECO:0000256" key="2">
    <source>
        <dbReference type="RuleBase" id="RU003616"/>
    </source>
</evidence>
<proteinExistence type="inferred from homology"/>
<organism evidence="4 5">
    <name type="scientific">Aureliella helgolandensis</name>
    <dbReference type="NCBI Taxonomy" id="2527968"/>
    <lineage>
        <taxon>Bacteria</taxon>
        <taxon>Pseudomonadati</taxon>
        <taxon>Planctomycetota</taxon>
        <taxon>Planctomycetia</taxon>
        <taxon>Pirellulales</taxon>
        <taxon>Pirellulaceae</taxon>
        <taxon>Aureliella</taxon>
    </lineage>
</organism>
<dbReference type="KEGG" id="ahel:Q31a_59520"/>
<reference evidence="4 5" key="1">
    <citation type="submission" date="2019-02" db="EMBL/GenBank/DDBJ databases">
        <title>Deep-cultivation of Planctomycetes and their phenomic and genomic characterization uncovers novel biology.</title>
        <authorList>
            <person name="Wiegand S."/>
            <person name="Jogler M."/>
            <person name="Boedeker C."/>
            <person name="Pinto D."/>
            <person name="Vollmers J."/>
            <person name="Rivas-Marin E."/>
            <person name="Kohn T."/>
            <person name="Peeters S.H."/>
            <person name="Heuer A."/>
            <person name="Rast P."/>
            <person name="Oberbeckmann S."/>
            <person name="Bunk B."/>
            <person name="Jeske O."/>
            <person name="Meyerdierks A."/>
            <person name="Storesund J.E."/>
            <person name="Kallscheuer N."/>
            <person name="Luecker S."/>
            <person name="Lage O.M."/>
            <person name="Pohl T."/>
            <person name="Merkel B.J."/>
            <person name="Hornburger P."/>
            <person name="Mueller R.-W."/>
            <person name="Bruemmer F."/>
            <person name="Labrenz M."/>
            <person name="Spormann A.M."/>
            <person name="Op den Camp H."/>
            <person name="Overmann J."/>
            <person name="Amann R."/>
            <person name="Jetten M.S.M."/>
            <person name="Mascher T."/>
            <person name="Medema M.H."/>
            <person name="Devos D.P."/>
            <person name="Kaster A.-K."/>
            <person name="Ovreas L."/>
            <person name="Rohde M."/>
            <person name="Galperin M.Y."/>
            <person name="Jogler C."/>
        </authorList>
    </citation>
    <scope>NUCLEOTIDE SEQUENCE [LARGE SCALE GENOMIC DNA]</scope>
    <source>
        <strain evidence="4 5">Q31a</strain>
    </source>
</reference>
<dbReference type="AlphaFoldDB" id="A0A518GG54"/>
<dbReference type="RefSeq" id="WP_145085139.1">
    <property type="nucleotide sequence ID" value="NZ_CP036298.1"/>
</dbReference>
<comment type="similarity">
    <text evidence="1 2">Belongs to the small heat shock protein (HSP20) family.</text>
</comment>
<feature type="domain" description="SHSP" evidence="3">
    <location>
        <begin position="36"/>
        <end position="146"/>
    </location>
</feature>
<dbReference type="Gene3D" id="2.60.40.790">
    <property type="match status" value="1"/>
</dbReference>
<dbReference type="SUPFAM" id="SSF49764">
    <property type="entry name" value="HSP20-like chaperones"/>
    <property type="match status" value="1"/>
</dbReference>
<evidence type="ECO:0000313" key="5">
    <source>
        <dbReference type="Proteomes" id="UP000318017"/>
    </source>
</evidence>
<evidence type="ECO:0000259" key="3">
    <source>
        <dbReference type="PROSITE" id="PS01031"/>
    </source>
</evidence>
<dbReference type="PROSITE" id="PS01031">
    <property type="entry name" value="SHSP"/>
    <property type="match status" value="1"/>
</dbReference>
<dbReference type="EMBL" id="CP036298">
    <property type="protein sequence ID" value="QDV27563.1"/>
    <property type="molecule type" value="Genomic_DNA"/>
</dbReference>
<evidence type="ECO:0000313" key="4">
    <source>
        <dbReference type="EMBL" id="QDV27563.1"/>
    </source>
</evidence>